<reference evidence="1" key="2">
    <citation type="submission" date="2015-03" db="EMBL/GenBank/DDBJ databases">
        <authorList>
            <person name="Chow C.-E.T."/>
            <person name="Winget D.M."/>
            <person name="White R.A.III."/>
            <person name="Hallam S.J."/>
            <person name="Suttle C.A."/>
        </authorList>
    </citation>
    <scope>NUCLEOTIDE SEQUENCE</scope>
    <source>
        <strain evidence="1">H4084976</strain>
    </source>
</reference>
<organism evidence="1">
    <name type="scientific">uncultured marine virus</name>
    <dbReference type="NCBI Taxonomy" id="186617"/>
    <lineage>
        <taxon>Viruses</taxon>
        <taxon>environmental samples</taxon>
    </lineage>
</organism>
<proteinExistence type="predicted"/>
<evidence type="ECO:0000313" key="1">
    <source>
        <dbReference type="EMBL" id="AKH47423.1"/>
    </source>
</evidence>
<dbReference type="EMBL" id="KR029593">
    <property type="protein sequence ID" value="AKH47423.1"/>
    <property type="molecule type" value="Genomic_DNA"/>
</dbReference>
<name>A0A0F7L7A7_9VIRU</name>
<sequence>MKTINIKGKEYITVNERLIYFRSQASFKGWQIIETIVSIDDKEGIFKVSLFNDKGHEIASAHAQEYRDSSYINKTSFVENGFTSALGRALGYLGIGIDTSIASADEVKNAVSNQKQATAEDDRKWLTEAQLNATLKATEDQAQKVMKTFKMKKEYREKIVNKFNLKK</sequence>
<accession>A0A0F7L7A7</accession>
<reference evidence="1" key="1">
    <citation type="journal article" date="2015" name="Front. Microbiol.">
        <title>Combining genomic sequencing methods to explore viral diversity and reveal potential virus-host interactions.</title>
        <authorList>
            <person name="Chow C.E."/>
            <person name="Winget D.M."/>
            <person name="White R.A.III."/>
            <person name="Hallam S.J."/>
            <person name="Suttle C.A."/>
        </authorList>
    </citation>
    <scope>NUCLEOTIDE SEQUENCE</scope>
    <source>
        <strain evidence="1">H4084976</strain>
    </source>
</reference>
<protein>
    <submittedName>
        <fullName evidence="1">Uncharacterized protein</fullName>
    </submittedName>
</protein>